<gene>
    <name evidence="3" type="ORF">RHGRI_032533</name>
</gene>
<dbReference type="SMART" id="SM00061">
    <property type="entry name" value="MATH"/>
    <property type="match status" value="3"/>
</dbReference>
<dbReference type="PANTHER" id="PTHR46162:SF55">
    <property type="entry name" value="MATH DOMAIN-CONTAINING PROTEIN"/>
    <property type="match status" value="1"/>
</dbReference>
<feature type="domain" description="MATH" evidence="2">
    <location>
        <begin position="252"/>
        <end position="387"/>
    </location>
</feature>
<dbReference type="CDD" id="cd00121">
    <property type="entry name" value="MATH"/>
    <property type="match status" value="3"/>
</dbReference>
<dbReference type="Proteomes" id="UP000823749">
    <property type="component" value="Chromosome 11"/>
</dbReference>
<dbReference type="PROSITE" id="PS50144">
    <property type="entry name" value="MATH"/>
    <property type="match status" value="4"/>
</dbReference>
<dbReference type="InterPro" id="IPR002083">
    <property type="entry name" value="MATH/TRAF_dom"/>
</dbReference>
<organism evidence="3 4">
    <name type="scientific">Rhododendron griersonianum</name>
    <dbReference type="NCBI Taxonomy" id="479676"/>
    <lineage>
        <taxon>Eukaryota</taxon>
        <taxon>Viridiplantae</taxon>
        <taxon>Streptophyta</taxon>
        <taxon>Embryophyta</taxon>
        <taxon>Tracheophyta</taxon>
        <taxon>Spermatophyta</taxon>
        <taxon>Magnoliopsida</taxon>
        <taxon>eudicotyledons</taxon>
        <taxon>Gunneridae</taxon>
        <taxon>Pentapetalae</taxon>
        <taxon>asterids</taxon>
        <taxon>Ericales</taxon>
        <taxon>Ericaceae</taxon>
        <taxon>Ericoideae</taxon>
        <taxon>Rhodoreae</taxon>
        <taxon>Rhododendron</taxon>
    </lineage>
</organism>
<evidence type="ECO:0000313" key="3">
    <source>
        <dbReference type="EMBL" id="KAG5526283.1"/>
    </source>
</evidence>
<keyword evidence="4" id="KW-1185">Reference proteome</keyword>
<dbReference type="Gene3D" id="2.60.210.10">
    <property type="entry name" value="Apoptosis, Tumor Necrosis Factor Receptor Associated Protein 2, Chain A"/>
    <property type="match status" value="4"/>
</dbReference>
<dbReference type="AlphaFoldDB" id="A0AAV6ICB5"/>
<evidence type="ECO:0000256" key="1">
    <source>
        <dbReference type="SAM" id="MobiDB-lite"/>
    </source>
</evidence>
<feature type="domain" description="MATH" evidence="2">
    <location>
        <begin position="1"/>
        <end position="78"/>
    </location>
</feature>
<name>A0AAV6ICB5_9ERIC</name>
<dbReference type="SUPFAM" id="SSF49599">
    <property type="entry name" value="TRAF domain-like"/>
    <property type="match status" value="4"/>
</dbReference>
<comment type="caution">
    <text evidence="3">The sequence shown here is derived from an EMBL/GenBank/DDBJ whole genome shotgun (WGS) entry which is preliminary data.</text>
</comment>
<dbReference type="PANTHER" id="PTHR46162">
    <property type="entry name" value="TRAF-LIKE FAMILY PROTEIN"/>
    <property type="match status" value="1"/>
</dbReference>
<proteinExistence type="predicted"/>
<dbReference type="EMBL" id="JACTNZ010000011">
    <property type="protein sequence ID" value="KAG5526283.1"/>
    <property type="molecule type" value="Genomic_DNA"/>
</dbReference>
<protein>
    <recommendedName>
        <fullName evidence="2">MATH domain-containing protein</fullName>
    </recommendedName>
</protein>
<sequence length="545" mass="61756">MEARNSKKQKQEIGNESEGSLHPLANNHNAIIDGEGGIRRFHRMKTEWGFDKFIPLETFSHASNGYLLEDCCVFGAEVFLMKSNGKGECVMTMKNPLSNTYTWKIDEVSKLDEEVVLSEAFVVGEHKWKLVIYPKGNGTAKNKSLLVFLELAYWETLPPEWKVYTEYKLRIRDQFQIIGTNMQKKARIRGTTGHEATAGKKKNNDQEEKSFREEILNLHVSETMGATNSKKGNIDNAIVHAGTMRSLRDVPPAHYTLKLTSFSIFRDTKIGNYESGVFEAGGYKWKLCIYPNGNVKMNVKGHLSCYLAIADTETLPPGWEVNVSFKLFVFDQVRDKYLTIQDAEGGVGRFHRMKTECGFDQFLPLATFNDASNGYLVDDCCVFGAEVFVIKYTGKGESASMVKNLARNIYTWRIDSFSATDQDKLISEEFVVGGHKWKLDIYPKGNSLSSKGKSVSLFLRLADCKNLPLHRKLYAEFKLRMRDQVRGNHIERKVGQWFCESSAESWGYADFMPLSELNDASKGFMVNGVAIVEAEITLISSFKDF</sequence>
<feature type="compositionally biased region" description="Basic and acidic residues" evidence="1">
    <location>
        <begin position="1"/>
        <end position="13"/>
    </location>
</feature>
<dbReference type="Pfam" id="PF22486">
    <property type="entry name" value="MATH_2"/>
    <property type="match status" value="4"/>
</dbReference>
<feature type="region of interest" description="Disordered" evidence="1">
    <location>
        <begin position="1"/>
        <end position="26"/>
    </location>
</feature>
<feature type="domain" description="MATH" evidence="2">
    <location>
        <begin position="407"/>
        <end position="536"/>
    </location>
</feature>
<dbReference type="InterPro" id="IPR008974">
    <property type="entry name" value="TRAF-like"/>
</dbReference>
<feature type="region of interest" description="Disordered" evidence="1">
    <location>
        <begin position="186"/>
        <end position="207"/>
    </location>
</feature>
<feature type="domain" description="MATH" evidence="2">
    <location>
        <begin position="98"/>
        <end position="222"/>
    </location>
</feature>
<evidence type="ECO:0000313" key="4">
    <source>
        <dbReference type="Proteomes" id="UP000823749"/>
    </source>
</evidence>
<evidence type="ECO:0000259" key="2">
    <source>
        <dbReference type="PROSITE" id="PS50144"/>
    </source>
</evidence>
<accession>A0AAV6ICB5</accession>
<reference evidence="3" key="1">
    <citation type="submission" date="2020-08" db="EMBL/GenBank/DDBJ databases">
        <title>Plant Genome Project.</title>
        <authorList>
            <person name="Zhang R.-G."/>
        </authorList>
    </citation>
    <scope>NUCLEOTIDE SEQUENCE</scope>
    <source>
        <strain evidence="3">WSP0</strain>
        <tissue evidence="3">Leaf</tissue>
    </source>
</reference>